<sequence length="238" mass="25662">MPSSRQRALSRDIILSTALDVVDEEGLSALSLRSLGKRLGVSQAAFYRHFPDKAALLEGIAEQVWRLTFESFLDRVNTGAVDSASKPTHEASEPTEGAPASPLMTYMRAYAHCLASTLRSHPGAVMLLLTHPMSTPEQLSLLARVFVTLARRGFTPNADMLGLVNAVSIYTTAFIAAEVVPPVGGSPEQPADLSAASAALDPEDAQALRPLIEDLLDGRYDFNAQFERGLEAILRGWS</sequence>
<evidence type="ECO:0000256" key="3">
    <source>
        <dbReference type="ARBA" id="ARBA00023163"/>
    </source>
</evidence>
<name>A0A2X0VL63_9ACTO</name>
<dbReference type="InterPro" id="IPR009057">
    <property type="entry name" value="Homeodomain-like_sf"/>
</dbReference>
<keyword evidence="7" id="KW-1185">Reference proteome</keyword>
<evidence type="ECO:0000256" key="4">
    <source>
        <dbReference type="PROSITE-ProRule" id="PRU00335"/>
    </source>
</evidence>
<proteinExistence type="predicted"/>
<protein>
    <submittedName>
        <fullName evidence="6">Tetracycline repressor protein class B from transposon Tn10</fullName>
    </submittedName>
</protein>
<evidence type="ECO:0000259" key="5">
    <source>
        <dbReference type="PROSITE" id="PS50977"/>
    </source>
</evidence>
<keyword evidence="1" id="KW-0805">Transcription regulation</keyword>
<dbReference type="InterPro" id="IPR023772">
    <property type="entry name" value="DNA-bd_HTH_TetR-type_CS"/>
</dbReference>
<gene>
    <name evidence="6" type="primary">tetR</name>
    <name evidence="6" type="ORF">NCTC9935_00051</name>
</gene>
<dbReference type="OrthoDB" id="329481at2"/>
<dbReference type="STRING" id="1660.APY09_05025"/>
<evidence type="ECO:0000313" key="6">
    <source>
        <dbReference type="EMBL" id="SPT54511.1"/>
    </source>
</evidence>
<dbReference type="PRINTS" id="PR00455">
    <property type="entry name" value="HTHTETR"/>
</dbReference>
<dbReference type="SUPFAM" id="SSF46689">
    <property type="entry name" value="Homeodomain-like"/>
    <property type="match status" value="1"/>
</dbReference>
<dbReference type="Pfam" id="PF02909">
    <property type="entry name" value="TetR_C_1"/>
    <property type="match status" value="1"/>
</dbReference>
<dbReference type="SUPFAM" id="SSF48498">
    <property type="entry name" value="Tetracyclin repressor-like, C-terminal domain"/>
    <property type="match status" value="1"/>
</dbReference>
<dbReference type="InterPro" id="IPR036271">
    <property type="entry name" value="Tet_transcr_reg_TetR-rel_C_sf"/>
</dbReference>
<dbReference type="PANTHER" id="PTHR30055">
    <property type="entry name" value="HTH-TYPE TRANSCRIPTIONAL REGULATOR RUTR"/>
    <property type="match status" value="1"/>
</dbReference>
<dbReference type="AlphaFoldDB" id="A0A2X0VL63"/>
<feature type="DNA-binding region" description="H-T-H motif" evidence="4">
    <location>
        <begin position="31"/>
        <end position="50"/>
    </location>
</feature>
<dbReference type="RefSeq" id="WP_111822679.1">
    <property type="nucleotide sequence ID" value="NZ_CBDERX010000039.1"/>
</dbReference>
<keyword evidence="3" id="KW-0804">Transcription</keyword>
<dbReference type="PANTHER" id="PTHR30055:SF234">
    <property type="entry name" value="HTH-TYPE TRANSCRIPTIONAL REGULATOR BETI"/>
    <property type="match status" value="1"/>
</dbReference>
<dbReference type="PROSITE" id="PS01081">
    <property type="entry name" value="HTH_TETR_1"/>
    <property type="match status" value="1"/>
</dbReference>
<evidence type="ECO:0000256" key="2">
    <source>
        <dbReference type="ARBA" id="ARBA00023125"/>
    </source>
</evidence>
<dbReference type="InterPro" id="IPR004111">
    <property type="entry name" value="Repressor_TetR_C"/>
</dbReference>
<keyword evidence="2 4" id="KW-0238">DNA-binding</keyword>
<evidence type="ECO:0000256" key="1">
    <source>
        <dbReference type="ARBA" id="ARBA00023015"/>
    </source>
</evidence>
<dbReference type="Gene3D" id="1.10.357.10">
    <property type="entry name" value="Tetracycline Repressor, domain 2"/>
    <property type="match status" value="1"/>
</dbReference>
<dbReference type="GeneID" id="93757708"/>
<feature type="domain" description="HTH tetR-type" evidence="5">
    <location>
        <begin position="8"/>
        <end position="68"/>
    </location>
</feature>
<dbReference type="GO" id="GO:0000976">
    <property type="term" value="F:transcription cis-regulatory region binding"/>
    <property type="evidence" value="ECO:0007669"/>
    <property type="project" value="TreeGrafter"/>
</dbReference>
<dbReference type="InterPro" id="IPR050109">
    <property type="entry name" value="HTH-type_TetR-like_transc_reg"/>
</dbReference>
<dbReference type="InterPro" id="IPR001647">
    <property type="entry name" value="HTH_TetR"/>
</dbReference>
<accession>A0A2X0VL63</accession>
<dbReference type="PROSITE" id="PS50977">
    <property type="entry name" value="HTH_TETR_2"/>
    <property type="match status" value="1"/>
</dbReference>
<dbReference type="GO" id="GO:0003700">
    <property type="term" value="F:DNA-binding transcription factor activity"/>
    <property type="evidence" value="ECO:0007669"/>
    <property type="project" value="TreeGrafter"/>
</dbReference>
<dbReference type="GO" id="GO:0045892">
    <property type="term" value="P:negative regulation of DNA-templated transcription"/>
    <property type="evidence" value="ECO:0007669"/>
    <property type="project" value="InterPro"/>
</dbReference>
<organism evidence="6 7">
    <name type="scientific">Schaalia odontolytica</name>
    <dbReference type="NCBI Taxonomy" id="1660"/>
    <lineage>
        <taxon>Bacteria</taxon>
        <taxon>Bacillati</taxon>
        <taxon>Actinomycetota</taxon>
        <taxon>Actinomycetes</taxon>
        <taxon>Actinomycetales</taxon>
        <taxon>Actinomycetaceae</taxon>
        <taxon>Schaalia</taxon>
    </lineage>
</organism>
<dbReference type="Gene3D" id="1.10.10.60">
    <property type="entry name" value="Homeodomain-like"/>
    <property type="match status" value="1"/>
</dbReference>
<dbReference type="Proteomes" id="UP000250192">
    <property type="component" value="Unassembled WGS sequence"/>
</dbReference>
<dbReference type="Pfam" id="PF00440">
    <property type="entry name" value="TetR_N"/>
    <property type="match status" value="1"/>
</dbReference>
<reference evidence="6 7" key="1">
    <citation type="submission" date="2018-06" db="EMBL/GenBank/DDBJ databases">
        <authorList>
            <consortium name="Pathogen Informatics"/>
            <person name="Doyle S."/>
        </authorList>
    </citation>
    <scope>NUCLEOTIDE SEQUENCE [LARGE SCALE GENOMIC DNA]</scope>
    <source>
        <strain evidence="6 7">NCTC9935</strain>
    </source>
</reference>
<dbReference type="EMBL" id="UAPR01000001">
    <property type="protein sequence ID" value="SPT54511.1"/>
    <property type="molecule type" value="Genomic_DNA"/>
</dbReference>
<evidence type="ECO:0000313" key="7">
    <source>
        <dbReference type="Proteomes" id="UP000250192"/>
    </source>
</evidence>